<accession>A0ABD1GXA1</accession>
<proteinExistence type="predicted"/>
<keyword evidence="2" id="KW-1185">Reference proteome</keyword>
<organism evidence="1 2">
    <name type="scientific">Salvia divinorum</name>
    <name type="common">Maria pastora</name>
    <name type="synonym">Diviner's sage</name>
    <dbReference type="NCBI Taxonomy" id="28513"/>
    <lineage>
        <taxon>Eukaryota</taxon>
        <taxon>Viridiplantae</taxon>
        <taxon>Streptophyta</taxon>
        <taxon>Embryophyta</taxon>
        <taxon>Tracheophyta</taxon>
        <taxon>Spermatophyta</taxon>
        <taxon>Magnoliopsida</taxon>
        <taxon>eudicotyledons</taxon>
        <taxon>Gunneridae</taxon>
        <taxon>Pentapetalae</taxon>
        <taxon>asterids</taxon>
        <taxon>lamiids</taxon>
        <taxon>Lamiales</taxon>
        <taxon>Lamiaceae</taxon>
        <taxon>Nepetoideae</taxon>
        <taxon>Mentheae</taxon>
        <taxon>Salviinae</taxon>
        <taxon>Salvia</taxon>
        <taxon>Salvia subgen. Calosphace</taxon>
    </lineage>
</organism>
<comment type="caution">
    <text evidence="1">The sequence shown here is derived from an EMBL/GenBank/DDBJ whole genome shotgun (WGS) entry which is preliminary data.</text>
</comment>
<evidence type="ECO:0000313" key="2">
    <source>
        <dbReference type="Proteomes" id="UP001567538"/>
    </source>
</evidence>
<protein>
    <submittedName>
        <fullName evidence="1">Uncharacterized protein</fullName>
    </submittedName>
</protein>
<evidence type="ECO:0000313" key="1">
    <source>
        <dbReference type="EMBL" id="KAL1548779.1"/>
    </source>
</evidence>
<name>A0ABD1GXA1_SALDI</name>
<dbReference type="AlphaFoldDB" id="A0ABD1GXA1"/>
<reference evidence="1 2" key="1">
    <citation type="submission" date="2024-06" db="EMBL/GenBank/DDBJ databases">
        <title>A chromosome level genome sequence of Diviner's sage (Salvia divinorum).</title>
        <authorList>
            <person name="Ford S.A."/>
            <person name="Ro D.-K."/>
            <person name="Ness R.W."/>
            <person name="Phillips M.A."/>
        </authorList>
    </citation>
    <scope>NUCLEOTIDE SEQUENCE [LARGE SCALE GENOMIC DNA]</scope>
    <source>
        <strain evidence="1">SAF-2024a</strain>
        <tissue evidence="1">Leaf</tissue>
    </source>
</reference>
<dbReference type="Proteomes" id="UP001567538">
    <property type="component" value="Unassembled WGS sequence"/>
</dbReference>
<sequence>MERLSHTINKAAEEGRWVPMRLSKGGSPISHLFFVDDLVLFSRADYSNAMAIRELLDQYSQYSGHRVSINKTQLFFSPNTDADTAMKIESILHFKVVDNLGMYLGIPIIHGRATYATFRYIIDKVRRRLNGWSAASLSMAGRVTLAKAVLSAIPNYCMQAVMLPANVIDEIEKLIRRFVWGGSEQPPKLSLVNWKTVCKPMCSGGLGIHNLKTHNQAFMIKLGFRLILEDKSLWARILREKYKVHSVCPTVIKRSSSSLVWHSLSKIWDHVYNSICWSIGDGVRTKFWCDSWILSLGPLVACKINDLPVDVDTSVANMVDEHGE</sequence>
<gene>
    <name evidence="1" type="ORF">AAHA92_16968</name>
</gene>
<dbReference type="PANTHER" id="PTHR33116:SF70">
    <property type="entry name" value="NON-LTR RETROELEMENT REVERSE TRANSCRIPTASE-LIKE PROTEIN"/>
    <property type="match status" value="1"/>
</dbReference>
<dbReference type="EMBL" id="JBEAFC010000007">
    <property type="protein sequence ID" value="KAL1548779.1"/>
    <property type="molecule type" value="Genomic_DNA"/>
</dbReference>
<dbReference type="PANTHER" id="PTHR33116">
    <property type="entry name" value="REVERSE TRANSCRIPTASE ZINC-BINDING DOMAIN-CONTAINING PROTEIN-RELATED-RELATED"/>
    <property type="match status" value="1"/>
</dbReference>